<organism evidence="2 3">
    <name type="scientific">Absicoccus porci</name>
    <dbReference type="NCBI Taxonomy" id="2486576"/>
    <lineage>
        <taxon>Bacteria</taxon>
        <taxon>Bacillati</taxon>
        <taxon>Bacillota</taxon>
        <taxon>Erysipelotrichia</taxon>
        <taxon>Erysipelotrichales</taxon>
        <taxon>Erysipelotrichaceae</taxon>
        <taxon>Absicoccus</taxon>
    </lineage>
</organism>
<evidence type="ECO:0000313" key="3">
    <source>
        <dbReference type="Proteomes" id="UP000276568"/>
    </source>
</evidence>
<evidence type="ECO:0000259" key="1">
    <source>
        <dbReference type="Pfam" id="PF14594"/>
    </source>
</evidence>
<proteinExistence type="predicted"/>
<dbReference type="OrthoDB" id="9255846at2"/>
<comment type="caution">
    <text evidence="2">The sequence shown here is derived from an EMBL/GenBank/DDBJ whole genome shotgun (WGS) entry which is preliminary data.</text>
</comment>
<dbReference type="Pfam" id="PF14594">
    <property type="entry name" value="Sipho_Gp37"/>
    <property type="match status" value="1"/>
</dbReference>
<feature type="domain" description="Gp28/Gp37-like" evidence="1">
    <location>
        <begin position="3"/>
        <end position="327"/>
    </location>
</feature>
<dbReference type="RefSeq" id="WP_128520615.1">
    <property type="nucleotide sequence ID" value="NZ_RJQC01000002.1"/>
</dbReference>
<dbReference type="AlphaFoldDB" id="A0A3N0I1B7"/>
<dbReference type="EMBL" id="RJQC01000002">
    <property type="protein sequence ID" value="RNM30708.1"/>
    <property type="molecule type" value="Genomic_DNA"/>
</dbReference>
<name>A0A3N0I1B7_9FIRM</name>
<dbReference type="Proteomes" id="UP000276568">
    <property type="component" value="Unassembled WGS sequence"/>
</dbReference>
<reference evidence="2 3" key="1">
    <citation type="submission" date="2018-11" db="EMBL/GenBank/DDBJ databases">
        <title>Clostridium sp. nov., a member of the family Erysipelotrichaceae isolated from pig faeces.</title>
        <authorList>
            <person name="Chang Y.-H."/>
        </authorList>
    </citation>
    <scope>NUCLEOTIDE SEQUENCE [LARGE SCALE GENOMIC DNA]</scope>
    <source>
        <strain evidence="2 3">YH-panp20</strain>
    </source>
</reference>
<dbReference type="InterPro" id="IPR029432">
    <property type="entry name" value="Gp28/Gp37-like_dom"/>
</dbReference>
<evidence type="ECO:0000313" key="2">
    <source>
        <dbReference type="EMBL" id="RNM30708.1"/>
    </source>
</evidence>
<keyword evidence="3" id="KW-1185">Reference proteome</keyword>
<sequence>MEFYILDSDGTKVDILQNVSSIQWHTAYYTTGTFEIHCKATESNLAYLRDGYRIWNTDTNEIGFVRYTYPSIDMEGHDELEIHGYLDNLDLRINPTMSSVKNVETDLYALVEKNKRDLDITCAAVKGLTATVDHDTTWESLRDSFQAICQEVGYGYRMLKNGNTLNQIELYERGLNENVKFSDKIGNIQAQSFLRDTSDYYNYAYVAGAGKSDERYVIEIDLRKNGEPRRELYVDAKNVQRTYTDANGKQQTYTDDQYHQVVYNYGYSKLMEHRAKSEFECTVNSNDSLYTYRKDYFVGDIVPTESVKYGINTKMRITGANLVIEDSTKVNLVLEEIE</sequence>
<protein>
    <recommendedName>
        <fullName evidence="1">Gp28/Gp37-like domain-containing protein</fullName>
    </recommendedName>
</protein>
<accession>A0A3N0I1B7</accession>
<gene>
    <name evidence="2" type="ORF">EDX97_07970</name>
</gene>